<evidence type="ECO:0000313" key="2">
    <source>
        <dbReference type="Proteomes" id="UP001237194"/>
    </source>
</evidence>
<protein>
    <submittedName>
        <fullName evidence="1">Uncharacterized protein</fullName>
    </submittedName>
</protein>
<comment type="caution">
    <text evidence="1">The sequence shown here is derived from an EMBL/GenBank/DDBJ whole genome shotgun (WGS) entry which is preliminary data.</text>
</comment>
<dbReference type="RefSeq" id="WP_283891819.1">
    <property type="nucleotide sequence ID" value="NZ_JARWAF010000002.1"/>
</dbReference>
<dbReference type="EMBL" id="JARWAF010000002">
    <property type="protein sequence ID" value="MDJ1639944.1"/>
    <property type="molecule type" value="Genomic_DNA"/>
</dbReference>
<proteinExistence type="predicted"/>
<keyword evidence="2" id="KW-1185">Reference proteome</keyword>
<name>A0ABT7D2C2_9ACTN</name>
<gene>
    <name evidence="1" type="ORF">P5W92_05910</name>
</gene>
<sequence>MSDKEFFKGVSARPGLYGLGESYKGAVMFLNGFDEARSGGLMRGFTEWLVVRRGERSSFGWPALVLDEAFPDAEGWGWNKLEDSTQQKEQEAVELLLALLLEFLTVRDEVTVLARMYAQYDSLQSPSDAS</sequence>
<reference evidence="1 2" key="1">
    <citation type="submission" date="2023-04" db="EMBL/GenBank/DDBJ databases">
        <title>A novel species of the genus Streptomyces: Streptomyces pakalii sp. nov. isolated from a Mexican soil jungle.</title>
        <authorList>
            <person name="Chavez-Hernandez M.A."/>
            <person name="Ortiz-Alvarez J."/>
            <person name="Villa-Tanaca L."/>
            <person name="Hernandez-Rodriguez C."/>
        </authorList>
    </citation>
    <scope>NUCLEOTIDE SEQUENCE [LARGE SCALE GENOMIC DNA]</scope>
    <source>
        <strain evidence="1 2">ENCB-J15</strain>
    </source>
</reference>
<dbReference type="Proteomes" id="UP001237194">
    <property type="component" value="Unassembled WGS sequence"/>
</dbReference>
<accession>A0ABT7D2C2</accession>
<evidence type="ECO:0000313" key="1">
    <source>
        <dbReference type="EMBL" id="MDJ1639944.1"/>
    </source>
</evidence>
<organism evidence="1 2">
    <name type="scientific">Streptomyces pakalii</name>
    <dbReference type="NCBI Taxonomy" id="3036494"/>
    <lineage>
        <taxon>Bacteria</taxon>
        <taxon>Bacillati</taxon>
        <taxon>Actinomycetota</taxon>
        <taxon>Actinomycetes</taxon>
        <taxon>Kitasatosporales</taxon>
        <taxon>Streptomycetaceae</taxon>
        <taxon>Streptomyces</taxon>
    </lineage>
</organism>